<evidence type="ECO:0000256" key="3">
    <source>
        <dbReference type="ARBA" id="ARBA00022679"/>
    </source>
</evidence>
<feature type="domain" description="Thiolase C-terminal" evidence="10">
    <location>
        <begin position="268"/>
        <end position="388"/>
    </location>
</feature>
<keyword evidence="3 8" id="KW-0808">Transferase</keyword>
<evidence type="ECO:0000256" key="7">
    <source>
        <dbReference type="PIRSR" id="PIRSR000429-1"/>
    </source>
</evidence>
<feature type="active site" description="Proton acceptor" evidence="7">
    <location>
        <position position="347"/>
    </location>
</feature>
<dbReference type="InParanoid" id="A0A4Q1BWP9"/>
<dbReference type="VEuPathDB" id="FungiDB:TREMEDRAFT_56063"/>
<dbReference type="PANTHER" id="PTHR18919:SF156">
    <property type="entry name" value="ACETYL-COA ACETYLTRANSFERASE, MITOCHONDRIAL"/>
    <property type="match status" value="1"/>
</dbReference>
<dbReference type="InterPro" id="IPR002155">
    <property type="entry name" value="Thiolase"/>
</dbReference>
<dbReference type="Gene3D" id="3.40.47.10">
    <property type="match status" value="2"/>
</dbReference>
<evidence type="ECO:0000259" key="10">
    <source>
        <dbReference type="Pfam" id="PF02803"/>
    </source>
</evidence>
<dbReference type="PIRSF" id="PIRSF000429">
    <property type="entry name" value="Ac-CoA_Ac_transf"/>
    <property type="match status" value="1"/>
</dbReference>
<keyword evidence="6 8" id="KW-0012">Acyltransferase</keyword>
<evidence type="ECO:0000256" key="2">
    <source>
        <dbReference type="ARBA" id="ARBA00012705"/>
    </source>
</evidence>
<organism evidence="11 12">
    <name type="scientific">Tremella mesenterica</name>
    <name type="common">Jelly fungus</name>
    <dbReference type="NCBI Taxonomy" id="5217"/>
    <lineage>
        <taxon>Eukaryota</taxon>
        <taxon>Fungi</taxon>
        <taxon>Dikarya</taxon>
        <taxon>Basidiomycota</taxon>
        <taxon>Agaricomycotina</taxon>
        <taxon>Tremellomycetes</taxon>
        <taxon>Tremellales</taxon>
        <taxon>Tremellaceae</taxon>
        <taxon>Tremella</taxon>
    </lineage>
</organism>
<dbReference type="GO" id="GO:0046872">
    <property type="term" value="F:metal ion binding"/>
    <property type="evidence" value="ECO:0007669"/>
    <property type="project" value="UniProtKB-KW"/>
</dbReference>
<feature type="active site" description="Acyl-thioester intermediate" evidence="7">
    <location>
        <position position="89"/>
    </location>
</feature>
<evidence type="ECO:0000256" key="6">
    <source>
        <dbReference type="ARBA" id="ARBA00023315"/>
    </source>
</evidence>
<keyword evidence="5" id="KW-0630">Potassium</keyword>
<dbReference type="InterPro" id="IPR016039">
    <property type="entry name" value="Thiolase-like"/>
</dbReference>
<dbReference type="PANTHER" id="PTHR18919">
    <property type="entry name" value="ACETYL-COA C-ACYLTRANSFERASE"/>
    <property type="match status" value="1"/>
</dbReference>
<dbReference type="GO" id="GO:0006635">
    <property type="term" value="P:fatty acid beta-oxidation"/>
    <property type="evidence" value="ECO:0007669"/>
    <property type="project" value="TreeGrafter"/>
</dbReference>
<dbReference type="Proteomes" id="UP000289152">
    <property type="component" value="Unassembled WGS sequence"/>
</dbReference>
<dbReference type="InterPro" id="IPR020613">
    <property type="entry name" value="Thiolase_CS"/>
</dbReference>
<comment type="caution">
    <text evidence="11">The sequence shown here is derived from an EMBL/GenBank/DDBJ whole genome shotgun (WGS) entry which is preliminary data.</text>
</comment>
<dbReference type="NCBIfam" id="TIGR01930">
    <property type="entry name" value="AcCoA-C-Actrans"/>
    <property type="match status" value="1"/>
</dbReference>
<dbReference type="AlphaFoldDB" id="A0A4Q1BWP9"/>
<evidence type="ECO:0000256" key="8">
    <source>
        <dbReference type="RuleBase" id="RU003557"/>
    </source>
</evidence>
<evidence type="ECO:0000313" key="12">
    <source>
        <dbReference type="Proteomes" id="UP000289152"/>
    </source>
</evidence>
<dbReference type="GO" id="GO:0003985">
    <property type="term" value="F:acetyl-CoA C-acetyltransferase activity"/>
    <property type="evidence" value="ECO:0007669"/>
    <property type="project" value="UniProtKB-EC"/>
</dbReference>
<evidence type="ECO:0000256" key="1">
    <source>
        <dbReference type="ARBA" id="ARBA00010982"/>
    </source>
</evidence>
<dbReference type="Pfam" id="PF02803">
    <property type="entry name" value="Thiolase_C"/>
    <property type="match status" value="1"/>
</dbReference>
<keyword evidence="12" id="KW-1185">Reference proteome</keyword>
<comment type="similarity">
    <text evidence="1 8">Belongs to the thiolase-like superfamily. Thiolase family.</text>
</comment>
<dbReference type="CDD" id="cd00751">
    <property type="entry name" value="thiolase"/>
    <property type="match status" value="1"/>
</dbReference>
<feature type="domain" description="Thiolase N-terminal" evidence="9">
    <location>
        <begin position="5"/>
        <end position="260"/>
    </location>
</feature>
<dbReference type="EMBL" id="SDIL01000001">
    <property type="protein sequence ID" value="RXK42580.1"/>
    <property type="molecule type" value="Genomic_DNA"/>
</dbReference>
<evidence type="ECO:0000259" key="9">
    <source>
        <dbReference type="Pfam" id="PF00108"/>
    </source>
</evidence>
<dbReference type="PROSITE" id="PS00098">
    <property type="entry name" value="THIOLASE_1"/>
    <property type="match status" value="1"/>
</dbReference>
<dbReference type="Pfam" id="PF00108">
    <property type="entry name" value="Thiolase_N"/>
    <property type="match status" value="1"/>
</dbReference>
<name>A0A4Q1BWP9_TREME</name>
<accession>A0A4Q1BWP9</accession>
<dbReference type="STRING" id="5217.A0A4Q1BWP9"/>
<dbReference type="InterPro" id="IPR020617">
    <property type="entry name" value="Thiolase_C"/>
</dbReference>
<dbReference type="EC" id="2.3.1.9" evidence="2"/>
<feature type="active site" description="Proton acceptor" evidence="7">
    <location>
        <position position="375"/>
    </location>
</feature>
<dbReference type="InterPro" id="IPR020615">
    <property type="entry name" value="Thiolase_acyl_enz_int_AS"/>
</dbReference>
<evidence type="ECO:0000313" key="11">
    <source>
        <dbReference type="EMBL" id="RXK42580.1"/>
    </source>
</evidence>
<evidence type="ECO:0000256" key="4">
    <source>
        <dbReference type="ARBA" id="ARBA00022723"/>
    </source>
</evidence>
<dbReference type="OrthoDB" id="5404651at2759"/>
<dbReference type="InterPro" id="IPR020616">
    <property type="entry name" value="Thiolase_N"/>
</dbReference>
<proteinExistence type="inferred from homology"/>
<evidence type="ECO:0000256" key="5">
    <source>
        <dbReference type="ARBA" id="ARBA00022958"/>
    </source>
</evidence>
<reference evidence="11 12" key="1">
    <citation type="submission" date="2016-06" db="EMBL/GenBank/DDBJ databases">
        <title>Evolution of pathogenesis and genome organization in the Tremellales.</title>
        <authorList>
            <person name="Cuomo C."/>
            <person name="Litvintseva A."/>
            <person name="Heitman J."/>
            <person name="Chen Y."/>
            <person name="Sun S."/>
            <person name="Springer D."/>
            <person name="Dromer F."/>
            <person name="Young S."/>
            <person name="Zeng Q."/>
            <person name="Chapman S."/>
            <person name="Gujja S."/>
            <person name="Saif S."/>
            <person name="Birren B."/>
        </authorList>
    </citation>
    <scope>NUCLEOTIDE SEQUENCE [LARGE SCALE GENOMIC DNA]</scope>
    <source>
        <strain evidence="11 12">ATCC 28783</strain>
    </source>
</reference>
<dbReference type="FunCoup" id="A0A4Q1BWP9">
    <property type="interactions" value="209"/>
</dbReference>
<dbReference type="OMA" id="SMGTFGE"/>
<keyword evidence="4" id="KW-0479">Metal-binding</keyword>
<dbReference type="SUPFAM" id="SSF53901">
    <property type="entry name" value="Thiolase-like"/>
    <property type="match status" value="2"/>
</dbReference>
<sequence length="389" mass="40465">MSHKVYIVSGSRTPIGSLNGSLSSLTAPQLGIVAVKDALKKAGVTPEKVGEVYMGNVVQAGVGQSPARQVGIGAGIPESTDATTINKVCASGMKAIMLAAQNIQLGVTDIMVAGGMESMSNAPFLVPRKNPAFGTLQAKDSLEVDGLWDVYNQFLMGNCAEHTASKHSVSREEQDDHCLSTYTRAEEAWAAGAYDAEIAPVTIKGKKGDTVVKEDEEYKKLIREKFRSLKGAFKKENGTVTPANSSSLNDGASAVVLASDEAVEKEGLKPMARILGYADAACAPIDFPTAPTLAVPKALKAAGLSKDDIDLWEFNEAFSVVVCAAEKVLGLDRSKVNVRGGAVALGHPIGSSGSRIVVTLIHALKPGQKGCAAICNGGGAASAIVVERL</sequence>
<dbReference type="FunFam" id="3.40.47.10:FF:000007">
    <property type="entry name" value="acetyl-CoA acetyltransferase, mitochondrial"/>
    <property type="match status" value="1"/>
</dbReference>
<protein>
    <recommendedName>
        <fullName evidence="2">acetyl-CoA C-acetyltransferase</fullName>
        <ecNumber evidence="2">2.3.1.9</ecNumber>
    </recommendedName>
</protein>
<gene>
    <name evidence="11" type="ORF">M231_00134</name>
</gene>
<dbReference type="GO" id="GO:0005739">
    <property type="term" value="C:mitochondrion"/>
    <property type="evidence" value="ECO:0007669"/>
    <property type="project" value="TreeGrafter"/>
</dbReference>
<dbReference type="PROSITE" id="PS00737">
    <property type="entry name" value="THIOLASE_2"/>
    <property type="match status" value="1"/>
</dbReference>